<protein>
    <submittedName>
        <fullName evidence="1">Uncharacterized protein</fullName>
    </submittedName>
</protein>
<evidence type="ECO:0000313" key="2">
    <source>
        <dbReference type="Proteomes" id="UP001234202"/>
    </source>
</evidence>
<organism evidence="1 2">
    <name type="scientific">Naganishia onofrii</name>
    <dbReference type="NCBI Taxonomy" id="1851511"/>
    <lineage>
        <taxon>Eukaryota</taxon>
        <taxon>Fungi</taxon>
        <taxon>Dikarya</taxon>
        <taxon>Basidiomycota</taxon>
        <taxon>Agaricomycotina</taxon>
        <taxon>Tremellomycetes</taxon>
        <taxon>Filobasidiales</taxon>
        <taxon>Filobasidiaceae</taxon>
        <taxon>Naganishia</taxon>
    </lineage>
</organism>
<keyword evidence="2" id="KW-1185">Reference proteome</keyword>
<dbReference type="Proteomes" id="UP001234202">
    <property type="component" value="Unassembled WGS sequence"/>
</dbReference>
<gene>
    <name evidence="1" type="ORF">QFC24_003173</name>
</gene>
<evidence type="ECO:0000313" key="1">
    <source>
        <dbReference type="EMBL" id="KAJ9124804.1"/>
    </source>
</evidence>
<proteinExistence type="predicted"/>
<name>A0ACC2XMY9_9TREE</name>
<sequence length="60" mass="6306">MEGGKSLAKAAVDCEAFKGVGLELGGKDPAYVRPEVDAKWAAAELVDGKHSLKHEPSVEI</sequence>
<comment type="caution">
    <text evidence="1">The sequence shown here is derived from an EMBL/GenBank/DDBJ whole genome shotgun (WGS) entry which is preliminary data.</text>
</comment>
<reference evidence="1" key="1">
    <citation type="submission" date="2023-04" db="EMBL/GenBank/DDBJ databases">
        <title>Draft Genome sequencing of Naganishia species isolated from polar environments using Oxford Nanopore Technology.</title>
        <authorList>
            <person name="Leo P."/>
            <person name="Venkateswaran K."/>
        </authorList>
    </citation>
    <scope>NUCLEOTIDE SEQUENCE</scope>
    <source>
        <strain evidence="1">DBVPG 5303</strain>
    </source>
</reference>
<accession>A0ACC2XMY9</accession>
<dbReference type="EMBL" id="JASBWV010000009">
    <property type="protein sequence ID" value="KAJ9124804.1"/>
    <property type="molecule type" value="Genomic_DNA"/>
</dbReference>